<keyword evidence="2" id="KW-1185">Reference proteome</keyword>
<sequence length="549" mass="56189">MGTARPAAAADPTAGAGSAAAAPANAKAATPRAAAAGAADADADAGGGAPAPAPAAGVPVPPRQGGHNSTPPAATTAPSTTPAASLAAAAAAAPPPPATFAEAGVCAELVDACTRLNFTKPTPIQAEALPLALAGRDVIGLAQTGSGKTAAFTLPILQALLDAGPAAGTPYAVVMAPTRELAVQIAHVFVALGGDLGVRVVTLTGGEDMMEQAVALAKRPHVVVATPGRLVDHLEHTKGFSMRSVRFLVLDEADRLLNMDFEAEIDAVLSVLPRERRTFLFSATMTSQVRKLQRACLVKPAKVSVSDKYGTVATLVQSFAFMPAKHKDCYLAYILHSLGGKTAIVFVDTQATAGRLALMLRALGYAATAIHGGLAQSARLEALGKFKAGERAVLVATDVASRGLDIPSVDAVINFDVPSYGKDYIHRVGRTARAGRSGLAVSLVSQYDVENFQRVEGLIGKKLPKYDADEATVLLLAERVAEAQRYAAAELREAEEARRERASRGGGGRGGGRGGGAAKGINKRRGAYAADADVAALDGERVKGVLSAR</sequence>
<dbReference type="EMBL" id="CM020618">
    <property type="protein sequence ID" value="KAK1858884.1"/>
    <property type="molecule type" value="Genomic_DNA"/>
</dbReference>
<accession>A0ACC3BLR4</accession>
<gene>
    <name evidence="1" type="ORF">I4F81_001484</name>
</gene>
<comment type="caution">
    <text evidence="1">The sequence shown here is derived from an EMBL/GenBank/DDBJ whole genome shotgun (WGS) entry which is preliminary data.</text>
</comment>
<reference evidence="1" key="1">
    <citation type="submission" date="2019-11" db="EMBL/GenBank/DDBJ databases">
        <title>Nori genome reveals adaptations in red seaweeds to the harsh intertidal environment.</title>
        <authorList>
            <person name="Wang D."/>
            <person name="Mao Y."/>
        </authorList>
    </citation>
    <scope>NUCLEOTIDE SEQUENCE</scope>
    <source>
        <tissue evidence="1">Gametophyte</tissue>
    </source>
</reference>
<organism evidence="1 2">
    <name type="scientific">Pyropia yezoensis</name>
    <name type="common">Susabi-nori</name>
    <name type="synonym">Porphyra yezoensis</name>
    <dbReference type="NCBI Taxonomy" id="2788"/>
    <lineage>
        <taxon>Eukaryota</taxon>
        <taxon>Rhodophyta</taxon>
        <taxon>Bangiophyceae</taxon>
        <taxon>Bangiales</taxon>
        <taxon>Bangiaceae</taxon>
        <taxon>Pyropia</taxon>
    </lineage>
</organism>
<dbReference type="Proteomes" id="UP000798662">
    <property type="component" value="Chromosome 1"/>
</dbReference>
<evidence type="ECO:0000313" key="1">
    <source>
        <dbReference type="EMBL" id="KAK1858884.1"/>
    </source>
</evidence>
<evidence type="ECO:0000313" key="2">
    <source>
        <dbReference type="Proteomes" id="UP000798662"/>
    </source>
</evidence>
<name>A0ACC3BLR4_PYRYE</name>
<protein>
    <submittedName>
        <fullName evidence="1">Uncharacterized protein</fullName>
    </submittedName>
</protein>
<proteinExistence type="predicted"/>